<dbReference type="Proteomes" id="UP001054902">
    <property type="component" value="Unassembled WGS sequence"/>
</dbReference>
<keyword evidence="3" id="KW-1185">Reference proteome</keyword>
<feature type="chain" id="PRO_5042171553" evidence="1">
    <location>
        <begin position="24"/>
        <end position="368"/>
    </location>
</feature>
<dbReference type="AlphaFoldDB" id="A0AAD3D2I2"/>
<gene>
    <name evidence="2" type="ORF">CTEN210_12949</name>
</gene>
<dbReference type="EMBL" id="BLLK01000052">
    <property type="protein sequence ID" value="GFH56473.1"/>
    <property type="molecule type" value="Genomic_DNA"/>
</dbReference>
<accession>A0AAD3D2I2</accession>
<keyword evidence="1" id="KW-0732">Signal</keyword>
<reference evidence="2 3" key="1">
    <citation type="journal article" date="2021" name="Sci. Rep.">
        <title>The genome of the diatom Chaetoceros tenuissimus carries an ancient integrated fragment of an extant virus.</title>
        <authorList>
            <person name="Hongo Y."/>
            <person name="Kimura K."/>
            <person name="Takaki Y."/>
            <person name="Yoshida Y."/>
            <person name="Baba S."/>
            <person name="Kobayashi G."/>
            <person name="Nagasaki K."/>
            <person name="Hano T."/>
            <person name="Tomaru Y."/>
        </authorList>
    </citation>
    <scope>NUCLEOTIDE SEQUENCE [LARGE SCALE GENOMIC DNA]</scope>
    <source>
        <strain evidence="2 3">NIES-3715</strain>
    </source>
</reference>
<proteinExistence type="predicted"/>
<evidence type="ECO:0000313" key="3">
    <source>
        <dbReference type="Proteomes" id="UP001054902"/>
    </source>
</evidence>
<sequence>MKVVPTFLICALYLILCAAVVLGNIITTTNTTTSNQNTTADGKSSHRNLKLKPVSIPNRMQWDCNFANSACCDASCNTAICDGYCGSVTLQETLLTYGAYVSQGIIRRVVAFNDKDDARDILIDTHRPNFQPDLATTAQMLGLDTKTWYAKFVNKSGLKKFIRWAKRQINRFDAPVAMGVIFQGSKETTYDHIVTAMKSLKKKGLYFNDHYSSGRKLALVSSMPSSGSACSSSEYCFSRNMYGVALRRPTTISKESLVRLQIVNSDSSSLNEEPNWTCSLNNAVKLTMNAKQAYPTTMDNGIKKYVAIIFKGKSSQDVRDATDIWSGKPTKCYEMLSVNGVYQAEFDVMSDEAVYSKVVEEGSGCSLV</sequence>
<evidence type="ECO:0000313" key="2">
    <source>
        <dbReference type="EMBL" id="GFH56473.1"/>
    </source>
</evidence>
<comment type="caution">
    <text evidence="2">The sequence shown here is derived from an EMBL/GenBank/DDBJ whole genome shotgun (WGS) entry which is preliminary data.</text>
</comment>
<name>A0AAD3D2I2_9STRA</name>
<protein>
    <submittedName>
        <fullName evidence="2">Uncharacterized protein</fullName>
    </submittedName>
</protein>
<feature type="signal peptide" evidence="1">
    <location>
        <begin position="1"/>
        <end position="23"/>
    </location>
</feature>
<evidence type="ECO:0000256" key="1">
    <source>
        <dbReference type="SAM" id="SignalP"/>
    </source>
</evidence>
<organism evidence="2 3">
    <name type="scientific">Chaetoceros tenuissimus</name>
    <dbReference type="NCBI Taxonomy" id="426638"/>
    <lineage>
        <taxon>Eukaryota</taxon>
        <taxon>Sar</taxon>
        <taxon>Stramenopiles</taxon>
        <taxon>Ochrophyta</taxon>
        <taxon>Bacillariophyta</taxon>
        <taxon>Coscinodiscophyceae</taxon>
        <taxon>Chaetocerotophycidae</taxon>
        <taxon>Chaetocerotales</taxon>
        <taxon>Chaetocerotaceae</taxon>
        <taxon>Chaetoceros</taxon>
    </lineage>
</organism>